<dbReference type="InterPro" id="IPR001789">
    <property type="entry name" value="Sig_transdc_resp-reg_receiver"/>
</dbReference>
<protein>
    <submittedName>
        <fullName evidence="3">Response regulator receiver domain protein</fullName>
    </submittedName>
</protein>
<keyword evidence="1" id="KW-0597">Phosphoprotein</keyword>
<evidence type="ECO:0000256" key="1">
    <source>
        <dbReference type="ARBA" id="ARBA00022553"/>
    </source>
</evidence>
<reference evidence="3" key="1">
    <citation type="submission" date="2009-10" db="EMBL/GenBank/DDBJ databases">
        <title>Diversity of trophic interactions inside an arsenic-rich microbial ecosystem.</title>
        <authorList>
            <person name="Bertin P.N."/>
            <person name="Heinrich-Salmeron A."/>
            <person name="Pelletier E."/>
            <person name="Goulhen-Chollet F."/>
            <person name="Arsene-Ploetze F."/>
            <person name="Gallien S."/>
            <person name="Calteau A."/>
            <person name="Vallenet D."/>
            <person name="Casiot C."/>
            <person name="Chane-Woon-Ming B."/>
            <person name="Giloteaux L."/>
            <person name="Barakat M."/>
            <person name="Bonnefoy V."/>
            <person name="Bruneel O."/>
            <person name="Chandler M."/>
            <person name="Cleiss J."/>
            <person name="Duran R."/>
            <person name="Elbaz-Poulichet F."/>
            <person name="Fonknechten N."/>
            <person name="Lauga B."/>
            <person name="Mornico D."/>
            <person name="Ortet P."/>
            <person name="Schaeffer C."/>
            <person name="Siguier P."/>
            <person name="Alexander Thil Smith A."/>
            <person name="Van Dorsselaer A."/>
            <person name="Weissenbach J."/>
            <person name="Medigue C."/>
            <person name="Le Paslier D."/>
        </authorList>
    </citation>
    <scope>NUCLEOTIDE SEQUENCE</scope>
</reference>
<organism evidence="3">
    <name type="scientific">mine drainage metagenome</name>
    <dbReference type="NCBI Taxonomy" id="410659"/>
    <lineage>
        <taxon>unclassified sequences</taxon>
        <taxon>metagenomes</taxon>
        <taxon>ecological metagenomes</taxon>
    </lineage>
</organism>
<proteinExistence type="predicted"/>
<dbReference type="PANTHER" id="PTHR44591:SF3">
    <property type="entry name" value="RESPONSE REGULATORY DOMAIN-CONTAINING PROTEIN"/>
    <property type="match status" value="1"/>
</dbReference>
<dbReference type="Gene3D" id="3.40.50.2300">
    <property type="match status" value="1"/>
</dbReference>
<dbReference type="SUPFAM" id="SSF52172">
    <property type="entry name" value="CheY-like"/>
    <property type="match status" value="1"/>
</dbReference>
<evidence type="ECO:0000313" key="3">
    <source>
        <dbReference type="EMBL" id="CBI09496.1"/>
    </source>
</evidence>
<dbReference type="InterPro" id="IPR011006">
    <property type="entry name" value="CheY-like_superfamily"/>
</dbReference>
<comment type="caution">
    <text evidence="3">The sequence shown here is derived from an EMBL/GenBank/DDBJ whole genome shotgun (WGS) entry which is preliminary data.</text>
</comment>
<feature type="domain" description="Response regulatory" evidence="2">
    <location>
        <begin position="9"/>
        <end position="124"/>
    </location>
</feature>
<dbReference type="PROSITE" id="PS50110">
    <property type="entry name" value="RESPONSE_REGULATORY"/>
    <property type="match status" value="1"/>
</dbReference>
<dbReference type="EMBL" id="CABR01000033">
    <property type="protein sequence ID" value="CBI09496.1"/>
    <property type="molecule type" value="Genomic_DNA"/>
</dbReference>
<sequence length="125" mass="13844">MLQSKNKKTLLIVDDSRVSRMMIRSFVLAKHPEWVILEAVNGNDALEITGRIPPDFCTMDINMPGITGIDAAEQMLKKCPNVRVAIFSANIQESFQSRSAALGAQFVAKPVTEKSVEQALTFFES</sequence>
<dbReference type="GO" id="GO:0000160">
    <property type="term" value="P:phosphorelay signal transduction system"/>
    <property type="evidence" value="ECO:0007669"/>
    <property type="project" value="InterPro"/>
</dbReference>
<dbReference type="InterPro" id="IPR050595">
    <property type="entry name" value="Bact_response_regulator"/>
</dbReference>
<gene>
    <name evidence="3" type="ORF">CARN7_0225</name>
</gene>
<evidence type="ECO:0000259" key="2">
    <source>
        <dbReference type="PROSITE" id="PS50110"/>
    </source>
</evidence>
<name>E6QQH5_9ZZZZ</name>
<dbReference type="SMART" id="SM00448">
    <property type="entry name" value="REC"/>
    <property type="match status" value="1"/>
</dbReference>
<accession>E6QQH5</accession>
<dbReference type="PANTHER" id="PTHR44591">
    <property type="entry name" value="STRESS RESPONSE REGULATOR PROTEIN 1"/>
    <property type="match status" value="1"/>
</dbReference>
<dbReference type="AlphaFoldDB" id="E6QQH5"/>
<dbReference type="Pfam" id="PF00072">
    <property type="entry name" value="Response_reg"/>
    <property type="match status" value="1"/>
</dbReference>